<dbReference type="PANTHER" id="PTHR46112">
    <property type="entry name" value="AMINOPEPTIDASE"/>
    <property type="match status" value="1"/>
</dbReference>
<reference evidence="4" key="1">
    <citation type="journal article" date="2019" name="Int. J. Syst. Evol. Microbiol.">
        <title>The Global Catalogue of Microorganisms (GCM) 10K type strain sequencing project: providing services to taxonomists for standard genome sequencing and annotation.</title>
        <authorList>
            <consortium name="The Broad Institute Genomics Platform"/>
            <consortium name="The Broad Institute Genome Sequencing Center for Infectious Disease"/>
            <person name="Wu L."/>
            <person name="Ma J."/>
        </authorList>
    </citation>
    <scope>NUCLEOTIDE SEQUENCE [LARGE SCALE GENOMIC DNA]</scope>
    <source>
        <strain evidence="4">KCTC 52677</strain>
    </source>
</reference>
<evidence type="ECO:0000259" key="2">
    <source>
        <dbReference type="Pfam" id="PF01321"/>
    </source>
</evidence>
<dbReference type="InterPro" id="IPR050659">
    <property type="entry name" value="Peptidase_M24B"/>
</dbReference>
<dbReference type="InterPro" id="IPR029149">
    <property type="entry name" value="Creatin/AminoP/Spt16_N"/>
</dbReference>
<dbReference type="EMBL" id="JBHRSP010000016">
    <property type="protein sequence ID" value="MFC3073491.1"/>
    <property type="molecule type" value="Genomic_DNA"/>
</dbReference>
<evidence type="ECO:0000259" key="1">
    <source>
        <dbReference type="Pfam" id="PF00557"/>
    </source>
</evidence>
<feature type="domain" description="Creatinase N-terminal" evidence="2">
    <location>
        <begin position="8"/>
        <end position="180"/>
    </location>
</feature>
<dbReference type="Gene3D" id="3.90.230.10">
    <property type="entry name" value="Creatinase/methionine aminopeptidase superfamily"/>
    <property type="match status" value="1"/>
</dbReference>
<dbReference type="InterPro" id="IPR000587">
    <property type="entry name" value="Creatinase_N"/>
</dbReference>
<gene>
    <name evidence="3" type="ORF">ACFOHH_10280</name>
</gene>
<evidence type="ECO:0000313" key="3">
    <source>
        <dbReference type="EMBL" id="MFC3073491.1"/>
    </source>
</evidence>
<sequence>MGDMDRRRAGALLAAEGLDGMVLFRPEAFRYATGLAAGVATMWGQAGSAIALVPADPAAQLAAVMSDHAAAGAGQLAGVLDIRTHRIWIDAVTVDSPRTIADIDVAYRASGNVGPRPETFDRQACFRLLADLLAERGLSRGVLGIDLDFMPAADFAALKAAVPGVAWRDASDILRRLRLIKNGREIDRLRTAAACAEAGLRSMARAARPGVRVAELSAAWLSGATEAARLGGHGLSGHWDYISIGPDLHNAAAPLGEGDLVKADVGTLVDGYSSDGARTFVWGKASPLAADIYKALLEAFLAGAEILKPGRRFGEVHETMLSTMRRNGFREYHRGHFGHSVGAAAGIEEWPFLSSGNDIVIEPDMVLALEAPFYANGIGALMIEEQFLVTPQGAESMNELPRDLVSLGQA</sequence>
<dbReference type="Gene3D" id="3.40.350.10">
    <property type="entry name" value="Creatinase/prolidase N-terminal domain"/>
    <property type="match status" value="1"/>
</dbReference>
<dbReference type="InterPro" id="IPR001714">
    <property type="entry name" value="Pept_M24_MAP"/>
</dbReference>
<keyword evidence="4" id="KW-1185">Reference proteome</keyword>
<feature type="domain" description="Peptidase M24" evidence="1">
    <location>
        <begin position="188"/>
        <end position="390"/>
    </location>
</feature>
<dbReference type="RefSeq" id="WP_257316974.1">
    <property type="nucleotide sequence ID" value="NZ_JANFDG010000024.1"/>
</dbReference>
<dbReference type="PRINTS" id="PR00599">
    <property type="entry name" value="MAPEPTIDASE"/>
</dbReference>
<dbReference type="InterPro" id="IPR000994">
    <property type="entry name" value="Pept_M24"/>
</dbReference>
<organism evidence="3 4">
    <name type="scientific">Shinella pollutisoli</name>
    <dbReference type="NCBI Taxonomy" id="2250594"/>
    <lineage>
        <taxon>Bacteria</taxon>
        <taxon>Pseudomonadati</taxon>
        <taxon>Pseudomonadota</taxon>
        <taxon>Alphaproteobacteria</taxon>
        <taxon>Hyphomicrobiales</taxon>
        <taxon>Rhizobiaceae</taxon>
        <taxon>Shinella</taxon>
    </lineage>
</organism>
<dbReference type="SUPFAM" id="SSF55920">
    <property type="entry name" value="Creatinase/aminopeptidase"/>
    <property type="match status" value="1"/>
</dbReference>
<name>A0ABV7DFW2_9HYPH</name>
<dbReference type="CDD" id="cd01066">
    <property type="entry name" value="APP_MetAP"/>
    <property type="match status" value="1"/>
</dbReference>
<dbReference type="PANTHER" id="PTHR46112:SF2">
    <property type="entry name" value="XAA-PRO AMINOPEPTIDASE P-RELATED"/>
    <property type="match status" value="1"/>
</dbReference>
<dbReference type="InterPro" id="IPR036005">
    <property type="entry name" value="Creatinase/aminopeptidase-like"/>
</dbReference>
<dbReference type="Pfam" id="PF00557">
    <property type="entry name" value="Peptidase_M24"/>
    <property type="match status" value="1"/>
</dbReference>
<dbReference type="SUPFAM" id="SSF53092">
    <property type="entry name" value="Creatinase/prolidase N-terminal domain"/>
    <property type="match status" value="1"/>
</dbReference>
<protein>
    <submittedName>
        <fullName evidence="3">M24 family metallopeptidase</fullName>
    </submittedName>
</protein>
<comment type="caution">
    <text evidence="3">The sequence shown here is derived from an EMBL/GenBank/DDBJ whole genome shotgun (WGS) entry which is preliminary data.</text>
</comment>
<dbReference type="Pfam" id="PF01321">
    <property type="entry name" value="Creatinase_N"/>
    <property type="match status" value="1"/>
</dbReference>
<evidence type="ECO:0000313" key="4">
    <source>
        <dbReference type="Proteomes" id="UP001595377"/>
    </source>
</evidence>
<dbReference type="Proteomes" id="UP001595377">
    <property type="component" value="Unassembled WGS sequence"/>
</dbReference>
<proteinExistence type="predicted"/>
<accession>A0ABV7DFW2</accession>